<proteinExistence type="predicted"/>
<sequence length="222" mass="24817">MNSSLDPFLHFLRQQAKALQRIANATQGEHSRADVAQEAWLLAGPLAERHGLQLDFLDPAFQDLLLRHLYQALVRYTELHVRHGLRLDHALGGDAEEGAAHPLMNHLASDEGRDPLAHLLLDEEQAGRPDIDAPHPSLAGAWLVLLQDCGQHMPSVATRLLISVSWAYRCCAKARRLAREQHPIALTPPHSARQLGPWRKHRATRAPRQLELDFGWPLLAAP</sequence>
<gene>
    <name evidence="1" type="ORF">STPYR_12927</name>
</gene>
<reference evidence="1" key="1">
    <citation type="submission" date="2016-03" db="EMBL/GenBank/DDBJ databases">
        <authorList>
            <person name="Ploux O."/>
        </authorList>
    </citation>
    <scope>NUCLEOTIDE SEQUENCE</scope>
    <source>
        <strain evidence="1">UC10</strain>
    </source>
</reference>
<dbReference type="AlphaFoldDB" id="A0A1Y5QCS4"/>
<dbReference type="EMBL" id="FLTS01000001">
    <property type="protein sequence ID" value="SBV37984.1"/>
    <property type="molecule type" value="Genomic_DNA"/>
</dbReference>
<protein>
    <submittedName>
        <fullName evidence="1">Uncharacterized protein</fullName>
    </submittedName>
</protein>
<evidence type="ECO:0000313" key="1">
    <source>
        <dbReference type="EMBL" id="SBV37984.1"/>
    </source>
</evidence>
<name>A0A1Y5QCS4_9GAMM</name>
<accession>A0A1Y5QCS4</accession>
<organism evidence="1">
    <name type="scientific">uncultured Stenotrophomonas sp</name>
    <dbReference type="NCBI Taxonomy" id="165438"/>
    <lineage>
        <taxon>Bacteria</taxon>
        <taxon>Pseudomonadati</taxon>
        <taxon>Pseudomonadota</taxon>
        <taxon>Gammaproteobacteria</taxon>
        <taxon>Lysobacterales</taxon>
        <taxon>Lysobacteraceae</taxon>
        <taxon>Stenotrophomonas</taxon>
        <taxon>environmental samples</taxon>
    </lineage>
</organism>